<dbReference type="GO" id="GO:0003684">
    <property type="term" value="F:damaged DNA binding"/>
    <property type="evidence" value="ECO:0007669"/>
    <property type="project" value="TreeGrafter"/>
</dbReference>
<dbReference type="GO" id="GO:0006303">
    <property type="term" value="P:double-strand break repair via nonhomologous end joining"/>
    <property type="evidence" value="ECO:0007669"/>
    <property type="project" value="TreeGrafter"/>
</dbReference>
<dbReference type="GO" id="GO:0036297">
    <property type="term" value="P:interstrand cross-link repair"/>
    <property type="evidence" value="ECO:0007669"/>
    <property type="project" value="TreeGrafter"/>
</dbReference>
<dbReference type="InterPro" id="IPR036866">
    <property type="entry name" value="RibonucZ/Hydroxyglut_hydro"/>
</dbReference>
<keyword evidence="3" id="KW-0269">Exonuclease</keyword>
<evidence type="ECO:0000313" key="5">
    <source>
        <dbReference type="Proteomes" id="UP000770661"/>
    </source>
</evidence>
<keyword evidence="5" id="KW-1185">Reference proteome</keyword>
<reference evidence="4" key="1">
    <citation type="submission" date="2020-07" db="EMBL/GenBank/DDBJ databases">
        <title>The High-quality genome of the commercially important snow crab, Chionoecetes opilio.</title>
        <authorList>
            <person name="Jeong J.-H."/>
            <person name="Ryu S."/>
        </authorList>
    </citation>
    <scope>NUCLEOTIDE SEQUENCE</scope>
    <source>
        <strain evidence="4">MADBK_172401_WGS</strain>
        <tissue evidence="4">Digestive gland</tissue>
    </source>
</reference>
<keyword evidence="1" id="KW-0540">Nuclease</keyword>
<proteinExistence type="predicted"/>
<dbReference type="AlphaFoldDB" id="A0A8J4YI77"/>
<evidence type="ECO:0000256" key="3">
    <source>
        <dbReference type="ARBA" id="ARBA00022839"/>
    </source>
</evidence>
<name>A0A8J4YI77_CHIOP</name>
<evidence type="ECO:0000256" key="2">
    <source>
        <dbReference type="ARBA" id="ARBA00022801"/>
    </source>
</evidence>
<dbReference type="PANTHER" id="PTHR23240">
    <property type="entry name" value="DNA CROSS-LINK REPAIR PROTEIN PSO2/SNM1-RELATED"/>
    <property type="match status" value="1"/>
</dbReference>
<dbReference type="GO" id="GO:0000723">
    <property type="term" value="P:telomere maintenance"/>
    <property type="evidence" value="ECO:0007669"/>
    <property type="project" value="TreeGrafter"/>
</dbReference>
<comment type="caution">
    <text evidence="4">The sequence shown here is derived from an EMBL/GenBank/DDBJ whole genome shotgun (WGS) entry which is preliminary data.</text>
</comment>
<evidence type="ECO:0000313" key="4">
    <source>
        <dbReference type="EMBL" id="KAG0727507.1"/>
    </source>
</evidence>
<sequence>MSSFSGKLKAFPQISVDRFDRRNLAITAYFLSHAHSDHMVGLSSLIFLYHLEGNSGVYLYCWSITARFLQASIRHRPLNPWVRPRPHEQPLKITLPNVAEEACHQLCVTLIPAGHCPGSVMFLVEGRVGTVLYTGDFRTGVGDVEGIRALHNGNGTVKTVDWLHVDTHCSATTGIFSTSPRERRAWKSGWRGGITT</sequence>
<keyword evidence="2" id="KW-0378">Hydrolase</keyword>
<accession>A0A8J4YI77</accession>
<dbReference type="EMBL" id="JACEEZ010003294">
    <property type="protein sequence ID" value="KAG0727507.1"/>
    <property type="molecule type" value="Genomic_DNA"/>
</dbReference>
<dbReference type="Proteomes" id="UP000770661">
    <property type="component" value="Unassembled WGS sequence"/>
</dbReference>
<gene>
    <name evidence="4" type="primary">DCLRE1C_0</name>
    <name evidence="4" type="ORF">GWK47_034536</name>
</gene>
<dbReference type="PANTHER" id="PTHR23240:SF8">
    <property type="entry name" value="PROTEIN ARTEMIS"/>
    <property type="match status" value="1"/>
</dbReference>
<dbReference type="Gene3D" id="3.60.15.10">
    <property type="entry name" value="Ribonuclease Z/Hydroxyacylglutathione hydrolase-like"/>
    <property type="match status" value="1"/>
</dbReference>
<evidence type="ECO:0000256" key="1">
    <source>
        <dbReference type="ARBA" id="ARBA00022722"/>
    </source>
</evidence>
<protein>
    <submittedName>
        <fullName evidence="4">Protein artemis</fullName>
    </submittedName>
</protein>
<dbReference type="SUPFAM" id="SSF56281">
    <property type="entry name" value="Metallo-hydrolase/oxidoreductase"/>
    <property type="match status" value="1"/>
</dbReference>
<dbReference type="GO" id="GO:0035312">
    <property type="term" value="F:5'-3' DNA exonuclease activity"/>
    <property type="evidence" value="ECO:0007669"/>
    <property type="project" value="TreeGrafter"/>
</dbReference>
<dbReference type="OrthoDB" id="262529at2759"/>
<organism evidence="4 5">
    <name type="scientific">Chionoecetes opilio</name>
    <name type="common">Atlantic snow crab</name>
    <name type="synonym">Cancer opilio</name>
    <dbReference type="NCBI Taxonomy" id="41210"/>
    <lineage>
        <taxon>Eukaryota</taxon>
        <taxon>Metazoa</taxon>
        <taxon>Ecdysozoa</taxon>
        <taxon>Arthropoda</taxon>
        <taxon>Crustacea</taxon>
        <taxon>Multicrustacea</taxon>
        <taxon>Malacostraca</taxon>
        <taxon>Eumalacostraca</taxon>
        <taxon>Eucarida</taxon>
        <taxon>Decapoda</taxon>
        <taxon>Pleocyemata</taxon>
        <taxon>Brachyura</taxon>
        <taxon>Eubrachyura</taxon>
        <taxon>Majoidea</taxon>
        <taxon>Majidae</taxon>
        <taxon>Chionoecetes</taxon>
    </lineage>
</organism>